<dbReference type="EMBL" id="JAZGQO010000007">
    <property type="protein sequence ID" value="KAK6182227.1"/>
    <property type="molecule type" value="Genomic_DNA"/>
</dbReference>
<organism evidence="2 3">
    <name type="scientific">Patella caerulea</name>
    <name type="common">Rayed Mediterranean limpet</name>
    <dbReference type="NCBI Taxonomy" id="87958"/>
    <lineage>
        <taxon>Eukaryota</taxon>
        <taxon>Metazoa</taxon>
        <taxon>Spiralia</taxon>
        <taxon>Lophotrochozoa</taxon>
        <taxon>Mollusca</taxon>
        <taxon>Gastropoda</taxon>
        <taxon>Patellogastropoda</taxon>
        <taxon>Patelloidea</taxon>
        <taxon>Patellidae</taxon>
        <taxon>Patella</taxon>
    </lineage>
</organism>
<dbReference type="InterPro" id="IPR001299">
    <property type="entry name" value="Ependymin"/>
</dbReference>
<dbReference type="PANTHER" id="PTHR10697">
    <property type="entry name" value="MAMMALIAN EPENDYMIN-RELATED PROTEIN 1"/>
    <property type="match status" value="1"/>
</dbReference>
<sequence>MKLLLLCLAVAYVAGQVPLPCVSPRQFEGRFMRYDEQRQLQEYAKISYDEDQRRVREIEEREIGSERDYYDKLYLHNIGLEYRFNLKTRQCNVTAISRSFTPFGVPNGANFSGVGVLGLSGAPNEHVNVEFFEGRYENNPYFIGVTQPGCFPVQFGYYSAQTGYDHRTFIDVTLGVPDPNVFIPPTECIG</sequence>
<keyword evidence="3" id="KW-1185">Reference proteome</keyword>
<keyword evidence="1" id="KW-0732">Signal</keyword>
<evidence type="ECO:0000313" key="2">
    <source>
        <dbReference type="EMBL" id="KAK6182227.1"/>
    </source>
</evidence>
<gene>
    <name evidence="2" type="ORF">SNE40_009955</name>
</gene>
<name>A0AAN8JSD8_PATCE</name>
<protein>
    <recommendedName>
        <fullName evidence="4">Mammalian ependymin-related protein 1</fullName>
    </recommendedName>
</protein>
<feature type="signal peptide" evidence="1">
    <location>
        <begin position="1"/>
        <end position="15"/>
    </location>
</feature>
<dbReference type="Pfam" id="PF00811">
    <property type="entry name" value="Ependymin"/>
    <property type="match status" value="1"/>
</dbReference>
<dbReference type="GO" id="GO:0005509">
    <property type="term" value="F:calcium ion binding"/>
    <property type="evidence" value="ECO:0007669"/>
    <property type="project" value="InterPro"/>
</dbReference>
<proteinExistence type="predicted"/>
<dbReference type="AlphaFoldDB" id="A0AAN8JSD8"/>
<evidence type="ECO:0008006" key="4">
    <source>
        <dbReference type="Google" id="ProtNLM"/>
    </source>
</evidence>
<dbReference type="GO" id="GO:0005576">
    <property type="term" value="C:extracellular region"/>
    <property type="evidence" value="ECO:0007669"/>
    <property type="project" value="InterPro"/>
</dbReference>
<accession>A0AAN8JSD8</accession>
<dbReference type="PANTHER" id="PTHR10697:SF1">
    <property type="entry name" value="MAMMALIAN EPENDYMIN-RELATED PROTEIN 1"/>
    <property type="match status" value="1"/>
</dbReference>
<feature type="chain" id="PRO_5043014858" description="Mammalian ependymin-related protein 1" evidence="1">
    <location>
        <begin position="16"/>
        <end position="190"/>
    </location>
</feature>
<dbReference type="GO" id="GO:0007160">
    <property type="term" value="P:cell-matrix adhesion"/>
    <property type="evidence" value="ECO:0007669"/>
    <property type="project" value="InterPro"/>
</dbReference>
<dbReference type="Proteomes" id="UP001347796">
    <property type="component" value="Unassembled WGS sequence"/>
</dbReference>
<comment type="caution">
    <text evidence="2">The sequence shown here is derived from an EMBL/GenBank/DDBJ whole genome shotgun (WGS) entry which is preliminary data.</text>
</comment>
<reference evidence="2 3" key="1">
    <citation type="submission" date="2024-01" db="EMBL/GenBank/DDBJ databases">
        <title>The genome of the rayed Mediterranean limpet Patella caerulea (Linnaeus, 1758).</title>
        <authorList>
            <person name="Anh-Thu Weber A."/>
            <person name="Halstead-Nussloch G."/>
        </authorList>
    </citation>
    <scope>NUCLEOTIDE SEQUENCE [LARGE SCALE GENOMIC DNA]</scope>
    <source>
        <strain evidence="2">AATW-2023a</strain>
        <tissue evidence="2">Whole specimen</tissue>
    </source>
</reference>
<evidence type="ECO:0000256" key="1">
    <source>
        <dbReference type="SAM" id="SignalP"/>
    </source>
</evidence>
<dbReference type="GO" id="GO:0005764">
    <property type="term" value="C:lysosome"/>
    <property type="evidence" value="ECO:0007669"/>
    <property type="project" value="TreeGrafter"/>
</dbReference>
<evidence type="ECO:0000313" key="3">
    <source>
        <dbReference type="Proteomes" id="UP001347796"/>
    </source>
</evidence>